<gene>
    <name evidence="3" type="ORF">NB037_07385</name>
</gene>
<dbReference type="Proteomes" id="UP001155240">
    <property type="component" value="Unassembled WGS sequence"/>
</dbReference>
<evidence type="ECO:0000313" key="4">
    <source>
        <dbReference type="Proteomes" id="UP001155240"/>
    </source>
</evidence>
<dbReference type="Gene3D" id="2.60.120.260">
    <property type="entry name" value="Galactose-binding domain-like"/>
    <property type="match status" value="1"/>
</dbReference>
<evidence type="ECO:0000256" key="2">
    <source>
        <dbReference type="SAM" id="SignalP"/>
    </source>
</evidence>
<keyword evidence="4" id="KW-1185">Reference proteome</keyword>
<evidence type="ECO:0000256" key="1">
    <source>
        <dbReference type="SAM" id="MobiDB-lite"/>
    </source>
</evidence>
<accession>A0A9X2IT79</accession>
<feature type="chain" id="PRO_5040857262" evidence="2">
    <location>
        <begin position="29"/>
        <end position="754"/>
    </location>
</feature>
<dbReference type="SUPFAM" id="SSF49785">
    <property type="entry name" value="Galactose-binding domain-like"/>
    <property type="match status" value="1"/>
</dbReference>
<dbReference type="AlphaFoldDB" id="A0A9X2IT79"/>
<evidence type="ECO:0000313" key="3">
    <source>
        <dbReference type="EMBL" id="MCM6762238.1"/>
    </source>
</evidence>
<reference evidence="3" key="1">
    <citation type="submission" date="2022-06" db="EMBL/GenBank/DDBJ databases">
        <title>Whole genome shotgun sequencing (WGS) of Rathayibacter sp. ZW T2_19, isolated from stored onions (Allium cepa).</title>
        <authorList>
            <person name="Stoll D.A."/>
            <person name="Huch M."/>
        </authorList>
    </citation>
    <scope>NUCLEOTIDE SEQUENCE</scope>
    <source>
        <strain evidence="3">ZW T2_19</strain>
    </source>
</reference>
<feature type="signal peptide" evidence="2">
    <location>
        <begin position="1"/>
        <end position="28"/>
    </location>
</feature>
<dbReference type="InterPro" id="IPR008979">
    <property type="entry name" value="Galactose-bd-like_sf"/>
</dbReference>
<name>A0A9X2IT79_9MICO</name>
<protein>
    <submittedName>
        <fullName evidence="3">Discoidin domain-containing protein</fullName>
    </submittedName>
</protein>
<comment type="caution">
    <text evidence="3">The sequence shown here is derived from an EMBL/GenBank/DDBJ whole genome shotgun (WGS) entry which is preliminary data.</text>
</comment>
<feature type="compositionally biased region" description="Low complexity" evidence="1">
    <location>
        <begin position="26"/>
        <end position="42"/>
    </location>
</feature>
<dbReference type="EMBL" id="JAMRYM010000021">
    <property type="protein sequence ID" value="MCM6762238.1"/>
    <property type="molecule type" value="Genomic_DNA"/>
</dbReference>
<proteinExistence type="predicted"/>
<sequence length="754" mass="77020">MRRQALLPGALTGLLLLSGLAAGGPASAAPAATAPTATVPSPARAPAPDRPVAAPDAEPTLVEPEADATSQQAALALDADFVGVEIPARAEVQTHRVTIALVAPQGTTPGAFTTADAVRSLELVDDFYARETGGAIRFELERVIDWQVVDEPIGCTNTGGLQDWISRTNGWQPGPARHLVAMVPEGDPCPNWANGEQPGDPDDGGRTFQPGPDAYFLAHELGHNLSLPHAYSVHCGTTRDYSAPLPADCRREEYGNRTDVMGDSWSFLPLSAPSLARLGTLPNTRQPVCGAPRTATIDTLGAGVAAQRALTWTDPQDASIRYWAQYNDRADTTSDGGAYSSPFQVRRDVSGVQILRSNPGQPYAGDLLERPGDASEANEFVLAGETATLNSGMSVRVDRIDAVTRRATVTVTVPCTQYVGDIAPLASSTTASYSSPWTSVGAAVDGDTGTIWGTWPRVGEQSLELQWPSAVTVDSASVRFASDAADADGRGLIPARSWRVEHLVGGTWTPVSGAAPGRARDVLNTASFAPVTTTALRLVFTAWGAAEYGGSTGVAELAVNGVAVAASLEARGAASSVPASTTRDLAQSVVVRDASGRALAGRSVGFALTGPATFESGATTAAVLSGADGTAALPRIRTGSSSGTVAITARADAATARLAGATVTAGASLTAKATTRLVSGRVVLTATATNTGPAPADITVVTAYGSATALAVAPGATVSKAFRTGKTSIPAGTASFTAVSGSSRASVSAPYPAT</sequence>
<dbReference type="SUPFAM" id="SSF55486">
    <property type="entry name" value="Metalloproteases ('zincins'), catalytic domain"/>
    <property type="match status" value="1"/>
</dbReference>
<keyword evidence="2" id="KW-0732">Signal</keyword>
<dbReference type="RefSeq" id="WP_251944689.1">
    <property type="nucleotide sequence ID" value="NZ_JAMRYM010000021.1"/>
</dbReference>
<feature type="region of interest" description="Disordered" evidence="1">
    <location>
        <begin position="26"/>
        <end position="69"/>
    </location>
</feature>
<organism evidence="3 4">
    <name type="scientific">Rathayibacter rubneri</name>
    <dbReference type="NCBI Taxonomy" id="2950106"/>
    <lineage>
        <taxon>Bacteria</taxon>
        <taxon>Bacillati</taxon>
        <taxon>Actinomycetota</taxon>
        <taxon>Actinomycetes</taxon>
        <taxon>Micrococcales</taxon>
        <taxon>Microbacteriaceae</taxon>
        <taxon>Rathayibacter</taxon>
    </lineage>
</organism>